<name>A0A9I9EGJ0_CUCME</name>
<accession>A0A9I9EGJ0</accession>
<protein>
    <submittedName>
        <fullName evidence="1">Uncharacterized protein</fullName>
    </submittedName>
</protein>
<dbReference type="AlphaFoldDB" id="A0A9I9EGJ0"/>
<proteinExistence type="predicted"/>
<organism evidence="1">
    <name type="scientific">Cucumis melo</name>
    <name type="common">Muskmelon</name>
    <dbReference type="NCBI Taxonomy" id="3656"/>
    <lineage>
        <taxon>Eukaryota</taxon>
        <taxon>Viridiplantae</taxon>
        <taxon>Streptophyta</taxon>
        <taxon>Embryophyta</taxon>
        <taxon>Tracheophyta</taxon>
        <taxon>Spermatophyta</taxon>
        <taxon>Magnoliopsida</taxon>
        <taxon>eudicotyledons</taxon>
        <taxon>Gunneridae</taxon>
        <taxon>Pentapetalae</taxon>
        <taxon>rosids</taxon>
        <taxon>fabids</taxon>
        <taxon>Cucurbitales</taxon>
        <taxon>Cucurbitaceae</taxon>
        <taxon>Benincaseae</taxon>
        <taxon>Cucumis</taxon>
    </lineage>
</organism>
<sequence>MRLSLRPEGLQHTSDSSSYQSLYLFSAIGVSSVVEYKVNADDLKHEMRLLESSAPGICEELESIGFLSGLMCSHHVNLVNNIKYQVIDGTSQYVVYLPTKRSNKSIMRSSIMANT</sequence>
<dbReference type="Gramene" id="MELO3C033455.2.1">
    <property type="protein sequence ID" value="MELO3C033455.2.1"/>
    <property type="gene ID" value="MELO3C033455.2"/>
</dbReference>
<dbReference type="EnsemblPlants" id="MELO3C033455.2.1">
    <property type="protein sequence ID" value="MELO3C033455.2.1"/>
    <property type="gene ID" value="MELO3C033455.2"/>
</dbReference>
<evidence type="ECO:0000313" key="1">
    <source>
        <dbReference type="EnsemblPlants" id="MELO3C033455.2.1"/>
    </source>
</evidence>
<reference evidence="1" key="1">
    <citation type="submission" date="2023-03" db="UniProtKB">
        <authorList>
            <consortium name="EnsemblPlants"/>
        </authorList>
    </citation>
    <scope>IDENTIFICATION</scope>
</reference>